<comment type="caution">
    <text evidence="2">The sequence shown here is derived from an EMBL/GenBank/DDBJ whole genome shotgun (WGS) entry which is preliminary data.</text>
</comment>
<protein>
    <submittedName>
        <fullName evidence="2">Uncharacterized protein</fullName>
    </submittedName>
</protein>
<dbReference type="EMBL" id="LATX01000726">
    <property type="protein sequence ID" value="KTB45309.1"/>
    <property type="molecule type" value="Genomic_DNA"/>
</dbReference>
<dbReference type="AlphaFoldDB" id="A0A0W0G9T2"/>
<evidence type="ECO:0000313" key="2">
    <source>
        <dbReference type="EMBL" id="KTB45309.1"/>
    </source>
</evidence>
<evidence type="ECO:0000256" key="1">
    <source>
        <dbReference type="SAM" id="MobiDB-lite"/>
    </source>
</evidence>
<dbReference type="Proteomes" id="UP000054988">
    <property type="component" value="Unassembled WGS sequence"/>
</dbReference>
<accession>A0A0W0G9T2</accession>
<gene>
    <name evidence="2" type="ORF">WG66_2114</name>
</gene>
<evidence type="ECO:0000313" key="3">
    <source>
        <dbReference type="Proteomes" id="UP000054988"/>
    </source>
</evidence>
<sequence length="122" mass="13259">MPPTVPSFVLGQILAGQSHYSLVQESHSHPSSSVLTIQSWTPSNTALDPTVSHAPSMPHSCIPSKQTKKQKKAVGPAPTVPGCIILNIPSTMENNWKLAIKQYNEGNPVNRLTTLLKDWPLL</sequence>
<proteinExistence type="predicted"/>
<reference evidence="2 3" key="1">
    <citation type="submission" date="2015-12" db="EMBL/GenBank/DDBJ databases">
        <title>Draft genome sequence of Moniliophthora roreri, the causal agent of frosty pod rot of cacao.</title>
        <authorList>
            <person name="Aime M.C."/>
            <person name="Diaz-Valderrama J.R."/>
            <person name="Kijpornyongpan T."/>
            <person name="Phillips-Mora W."/>
        </authorList>
    </citation>
    <scope>NUCLEOTIDE SEQUENCE [LARGE SCALE GENOMIC DNA]</scope>
    <source>
        <strain evidence="2 3">MCA 2952</strain>
    </source>
</reference>
<name>A0A0W0G9T2_MONRR</name>
<organism evidence="2 3">
    <name type="scientific">Moniliophthora roreri</name>
    <name type="common">Frosty pod rot fungus</name>
    <name type="synonym">Monilia roreri</name>
    <dbReference type="NCBI Taxonomy" id="221103"/>
    <lineage>
        <taxon>Eukaryota</taxon>
        <taxon>Fungi</taxon>
        <taxon>Dikarya</taxon>
        <taxon>Basidiomycota</taxon>
        <taxon>Agaricomycotina</taxon>
        <taxon>Agaricomycetes</taxon>
        <taxon>Agaricomycetidae</taxon>
        <taxon>Agaricales</taxon>
        <taxon>Marasmiineae</taxon>
        <taxon>Marasmiaceae</taxon>
        <taxon>Moniliophthora</taxon>
    </lineage>
</organism>
<feature type="region of interest" description="Disordered" evidence="1">
    <location>
        <begin position="46"/>
        <end position="76"/>
    </location>
</feature>